<keyword evidence="1" id="KW-0378">Hydrolase</keyword>
<evidence type="ECO:0000313" key="1">
    <source>
        <dbReference type="EMBL" id="QDU73565.1"/>
    </source>
</evidence>
<keyword evidence="2" id="KW-1185">Reference proteome</keyword>
<dbReference type="InterPro" id="IPR016457">
    <property type="entry name" value="Formylmethanofuran_DH_bsu"/>
</dbReference>
<keyword evidence="1" id="KW-0808">Transferase</keyword>
<organism evidence="1 2">
    <name type="scientific">Bremerella volcania</name>
    <dbReference type="NCBI Taxonomy" id="2527984"/>
    <lineage>
        <taxon>Bacteria</taxon>
        <taxon>Pseudomonadati</taxon>
        <taxon>Planctomycetota</taxon>
        <taxon>Planctomycetia</taxon>
        <taxon>Pirellulales</taxon>
        <taxon>Pirellulaceae</taxon>
        <taxon>Bremerella</taxon>
    </lineage>
</organism>
<dbReference type="Proteomes" id="UP000318626">
    <property type="component" value="Chromosome"/>
</dbReference>
<reference evidence="2" key="1">
    <citation type="submission" date="2019-02" db="EMBL/GenBank/DDBJ databases">
        <title>Deep-cultivation of Planctomycetes and their phenomic and genomic characterization uncovers novel biology.</title>
        <authorList>
            <person name="Wiegand S."/>
            <person name="Jogler M."/>
            <person name="Boedeker C."/>
            <person name="Pinto D."/>
            <person name="Vollmers J."/>
            <person name="Rivas-Marin E."/>
            <person name="Kohn T."/>
            <person name="Peeters S.H."/>
            <person name="Heuer A."/>
            <person name="Rast P."/>
            <person name="Oberbeckmann S."/>
            <person name="Bunk B."/>
            <person name="Jeske O."/>
            <person name="Meyerdierks A."/>
            <person name="Storesund J.E."/>
            <person name="Kallscheuer N."/>
            <person name="Luecker S."/>
            <person name="Lage O.M."/>
            <person name="Pohl T."/>
            <person name="Merkel B.J."/>
            <person name="Hornburger P."/>
            <person name="Mueller R.-W."/>
            <person name="Bruemmer F."/>
            <person name="Labrenz M."/>
            <person name="Spormann A.M."/>
            <person name="Op den Camp H."/>
            <person name="Overmann J."/>
            <person name="Amann R."/>
            <person name="Jetten M.S.M."/>
            <person name="Mascher T."/>
            <person name="Medema M.H."/>
            <person name="Devos D.P."/>
            <person name="Kaster A.-K."/>
            <person name="Ovreas L."/>
            <person name="Rohde M."/>
            <person name="Galperin M.Y."/>
            <person name="Jogler C."/>
        </authorList>
    </citation>
    <scope>NUCLEOTIDE SEQUENCE [LARGE SCALE GENOMIC DNA]</scope>
    <source>
        <strain evidence="2">Pan97</strain>
    </source>
</reference>
<protein>
    <submittedName>
        <fullName evidence="1">Formyltransferase/hydrolase complex Fhc subunit B</fullName>
    </submittedName>
</protein>
<gene>
    <name evidence="1" type="primary">fhcB</name>
    <name evidence="1" type="ORF">Pan97_05410</name>
</gene>
<accession>A0A518C2W9</accession>
<sequence length="436" mass="47051">MPNRMTETETAKLELHHDVPCPGCGCLCDDLTIGLAAGAVKSIEPACAMATAYYRQKHVSSDDCRIDGNMATIMEAYQRAAEILQAAKAPLFFGLGETSSEAVRKAIDLADLTGGIVDASHPTFYDPTGRTIQTTGLVTCSLGEIRQRADLVVFWGCDPLTTHLRHWERYSAEATGRFVPGGRSDRTLIGIGSRNKTTDACDAFIPLEPSQQIAALHHLISLAQGKPENQSIVDAKLGDAAEPFGQLYEQLRSAKYFVFVLGEAFLRKEAGRIPLELLAQFVRPMHEQTRGAISILRPGPNWVGAGGVVASRTGYPGGAALTQGIPQFDPDNLSATRLLTQNRVDAAVLWEGPWLADLPEAARLALAKIPTVVLGHRLLGTDFTPSVFIPIKRPGYSDGGTMSRMDDMPLPVRVLIQEDLPAAEEAVQAILERASA</sequence>
<dbReference type="GO" id="GO:0016787">
    <property type="term" value="F:hydrolase activity"/>
    <property type="evidence" value="ECO:0007669"/>
    <property type="project" value="UniProtKB-KW"/>
</dbReference>
<dbReference type="KEGG" id="bvo:Pan97_05410"/>
<dbReference type="SUPFAM" id="SSF53706">
    <property type="entry name" value="Formate dehydrogenase/DMSO reductase, domains 1-3"/>
    <property type="match status" value="1"/>
</dbReference>
<dbReference type="Gene3D" id="3.40.228.10">
    <property type="entry name" value="Dimethylsulfoxide Reductase, domain 2"/>
    <property type="match status" value="1"/>
</dbReference>
<dbReference type="GO" id="GO:0018493">
    <property type="term" value="F:formylmethanofuran dehydrogenase activity"/>
    <property type="evidence" value="ECO:0007669"/>
    <property type="project" value="InterPro"/>
</dbReference>
<dbReference type="AlphaFoldDB" id="A0A518C2W9"/>
<name>A0A518C2W9_9BACT</name>
<evidence type="ECO:0000313" key="2">
    <source>
        <dbReference type="Proteomes" id="UP000318626"/>
    </source>
</evidence>
<proteinExistence type="predicted"/>
<dbReference type="GO" id="GO:0015948">
    <property type="term" value="P:methanogenesis"/>
    <property type="evidence" value="ECO:0007669"/>
    <property type="project" value="InterPro"/>
</dbReference>
<dbReference type="PIRSF" id="PIRSF005646">
    <property type="entry name" value="FwdB"/>
    <property type="match status" value="1"/>
</dbReference>
<dbReference type="GO" id="GO:0016740">
    <property type="term" value="F:transferase activity"/>
    <property type="evidence" value="ECO:0007669"/>
    <property type="project" value="UniProtKB-KW"/>
</dbReference>
<dbReference type="EMBL" id="CP036289">
    <property type="protein sequence ID" value="QDU73565.1"/>
    <property type="molecule type" value="Genomic_DNA"/>
</dbReference>